<dbReference type="GO" id="GO:0004824">
    <property type="term" value="F:lysine-tRNA ligase activity"/>
    <property type="evidence" value="ECO:0007669"/>
    <property type="project" value="UniProtKB-UniRule"/>
</dbReference>
<evidence type="ECO:0000256" key="2">
    <source>
        <dbReference type="ARBA" id="ARBA00022723"/>
    </source>
</evidence>
<keyword evidence="2 7" id="KW-0479">Metal-binding</keyword>
<protein>
    <recommendedName>
        <fullName evidence="7">Lysine--tRNA ligase</fullName>
        <ecNumber evidence="7">6.1.1.6</ecNumber>
    </recommendedName>
    <alternativeName>
        <fullName evidence="7">Lysyl-tRNA synthetase</fullName>
        <shortName evidence="7">LysRS</shortName>
    </alternativeName>
</protein>
<dbReference type="Gene3D" id="3.30.930.10">
    <property type="entry name" value="Bira Bifunctional Protein, Domain 2"/>
    <property type="match status" value="1"/>
</dbReference>
<dbReference type="GO" id="GO:0005829">
    <property type="term" value="C:cytosol"/>
    <property type="evidence" value="ECO:0007669"/>
    <property type="project" value="TreeGrafter"/>
</dbReference>
<comment type="subcellular location">
    <subcellularLocation>
        <location evidence="7">Cytoplasm</location>
    </subcellularLocation>
</comment>
<proteinExistence type="inferred from homology"/>
<dbReference type="HAMAP" id="MF_00252">
    <property type="entry name" value="Lys_tRNA_synth_class2"/>
    <property type="match status" value="1"/>
</dbReference>
<comment type="caution">
    <text evidence="10">The sequence shown here is derived from an EMBL/GenBank/DDBJ whole genome shotgun (WGS) entry which is preliminary data.</text>
</comment>
<dbReference type="InterPro" id="IPR044136">
    <property type="entry name" value="Lys-tRNA-ligase_II_N"/>
</dbReference>
<dbReference type="GO" id="GO:0005524">
    <property type="term" value="F:ATP binding"/>
    <property type="evidence" value="ECO:0007669"/>
    <property type="project" value="UniProtKB-UniRule"/>
</dbReference>
<dbReference type="Pfam" id="PF00152">
    <property type="entry name" value="tRNA-synt_2"/>
    <property type="match status" value="1"/>
</dbReference>
<dbReference type="GO" id="GO:0006430">
    <property type="term" value="P:lysyl-tRNA aminoacylation"/>
    <property type="evidence" value="ECO:0007669"/>
    <property type="project" value="UniProtKB-UniRule"/>
</dbReference>
<dbReference type="PANTHER" id="PTHR42918">
    <property type="entry name" value="LYSYL-TRNA SYNTHETASE"/>
    <property type="match status" value="1"/>
</dbReference>
<dbReference type="InterPro" id="IPR002313">
    <property type="entry name" value="Lys-tRNA-ligase_II"/>
</dbReference>
<comment type="catalytic activity">
    <reaction evidence="6 7 8">
        <text>tRNA(Lys) + L-lysine + ATP = L-lysyl-tRNA(Lys) + AMP + diphosphate</text>
        <dbReference type="Rhea" id="RHEA:20792"/>
        <dbReference type="Rhea" id="RHEA-COMP:9696"/>
        <dbReference type="Rhea" id="RHEA-COMP:9697"/>
        <dbReference type="ChEBI" id="CHEBI:30616"/>
        <dbReference type="ChEBI" id="CHEBI:32551"/>
        <dbReference type="ChEBI" id="CHEBI:33019"/>
        <dbReference type="ChEBI" id="CHEBI:78442"/>
        <dbReference type="ChEBI" id="CHEBI:78529"/>
        <dbReference type="ChEBI" id="CHEBI:456215"/>
        <dbReference type="EC" id="6.1.1.6"/>
    </reaction>
</comment>
<dbReference type="Gene3D" id="2.40.50.140">
    <property type="entry name" value="Nucleic acid-binding proteins"/>
    <property type="match status" value="1"/>
</dbReference>
<dbReference type="SUPFAM" id="SSF50249">
    <property type="entry name" value="Nucleic acid-binding proteins"/>
    <property type="match status" value="1"/>
</dbReference>
<sequence length="489" mass="56581">MPAPSDEIRQFRIKKLETLAWHNKAAYPARASFPLIPIETLKQEFRKRIRTRRPTGIAGRIMARREHGRSMFVNIFDGSGIFQLFFAKDRLGEDEYNTMREAIDIGDFIAILGKPFYTKRKEPTIEVSCWEMLAKSLRPLPEKWHGLSDVEERFRRRYLDVLMNGETRARFLARARIIKAVRSFFDEDEFVEIETPMLHHIAGGALARPFLTHHNSLSTDLYLRIAPELYLKELLVGGFPKIYELGKSFRNEGIDHSHNPEFTTVEWYAAYWDREDAMVSVERLFRWILKALKLRRVVFQDTAITFPTKFFRLSFDEALRRYALVVDYDKETRDSLALKARQLGIDPGTTASKGNIADEIFKKVCRTKIQQPTFIIDHPLDISPLAKKNPDNPAKVLRFQLIIGGLEIANGFSELNDPLDQRARFKEQERLRAEGDNVPHPLDEDFLEALEYGMPPAAGVGIGIDRLVMLLTNTDNIKEVIFFPTLRPR</sequence>
<gene>
    <name evidence="7" type="primary">lysS</name>
    <name evidence="10" type="ORF">A3J56_02650</name>
</gene>
<comment type="similarity">
    <text evidence="7">Belongs to the class-II aminoacyl-tRNA synthetase family.</text>
</comment>
<feature type="binding site" evidence="7">
    <location>
        <position position="407"/>
    </location>
    <ligand>
        <name>Mg(2+)</name>
        <dbReference type="ChEBI" id="CHEBI:18420"/>
        <label>1</label>
    </ligand>
</feature>
<comment type="caution">
    <text evidence="7">Lacks conserved residue(s) required for the propagation of feature annotation.</text>
</comment>
<dbReference type="InterPro" id="IPR006195">
    <property type="entry name" value="aa-tRNA-synth_II"/>
</dbReference>
<evidence type="ECO:0000256" key="4">
    <source>
        <dbReference type="ARBA" id="ARBA00022840"/>
    </source>
</evidence>
<evidence type="ECO:0000256" key="6">
    <source>
        <dbReference type="ARBA" id="ARBA00048573"/>
    </source>
</evidence>
<dbReference type="EC" id="6.1.1.6" evidence="7"/>
<dbReference type="EMBL" id="MFHQ01000028">
    <property type="protein sequence ID" value="OGF74181.1"/>
    <property type="molecule type" value="Genomic_DNA"/>
</dbReference>
<dbReference type="NCBIfam" id="TIGR00499">
    <property type="entry name" value="lysS_bact"/>
    <property type="match status" value="1"/>
</dbReference>
<dbReference type="NCBIfam" id="NF001756">
    <property type="entry name" value="PRK00484.1"/>
    <property type="match status" value="1"/>
</dbReference>
<dbReference type="GO" id="GO:0000049">
    <property type="term" value="F:tRNA binding"/>
    <property type="evidence" value="ECO:0007669"/>
    <property type="project" value="TreeGrafter"/>
</dbReference>
<keyword evidence="1 7" id="KW-0436">Ligase</keyword>
<feature type="domain" description="Aminoacyl-transfer RNA synthetases class-II family profile" evidence="9">
    <location>
        <begin position="174"/>
        <end position="488"/>
    </location>
</feature>
<accession>A0A1F5WFU9</accession>
<evidence type="ECO:0000313" key="11">
    <source>
        <dbReference type="Proteomes" id="UP000178406"/>
    </source>
</evidence>
<keyword evidence="5 7" id="KW-0030">Aminoacyl-tRNA synthetase</keyword>
<dbReference type="SUPFAM" id="SSF55681">
    <property type="entry name" value="Class II aaRS and biotin synthetases"/>
    <property type="match status" value="1"/>
</dbReference>
<reference evidence="10 11" key="1">
    <citation type="journal article" date="2016" name="Nat. Commun.">
        <title>Thousands of microbial genomes shed light on interconnected biogeochemical processes in an aquifer system.</title>
        <authorList>
            <person name="Anantharaman K."/>
            <person name="Brown C.T."/>
            <person name="Hug L.A."/>
            <person name="Sharon I."/>
            <person name="Castelle C.J."/>
            <person name="Probst A.J."/>
            <person name="Thomas B.C."/>
            <person name="Singh A."/>
            <person name="Wilkins M.J."/>
            <person name="Karaoz U."/>
            <person name="Brodie E.L."/>
            <person name="Williams K.H."/>
            <person name="Hubbard S.S."/>
            <person name="Banfield J.F."/>
        </authorList>
    </citation>
    <scope>NUCLEOTIDE SEQUENCE [LARGE SCALE GENOMIC DNA]</scope>
</reference>
<dbReference type="InterPro" id="IPR012340">
    <property type="entry name" value="NA-bd_OB-fold"/>
</dbReference>
<dbReference type="InterPro" id="IPR004365">
    <property type="entry name" value="NA-bd_OB_tRNA"/>
</dbReference>
<comment type="subunit">
    <text evidence="7">Homodimer.</text>
</comment>
<keyword evidence="7" id="KW-0963">Cytoplasm</keyword>
<evidence type="ECO:0000313" key="10">
    <source>
        <dbReference type="EMBL" id="OGF74181.1"/>
    </source>
</evidence>
<dbReference type="STRING" id="1798338.A3J56_02650"/>
<evidence type="ECO:0000256" key="5">
    <source>
        <dbReference type="ARBA" id="ARBA00023146"/>
    </source>
</evidence>
<evidence type="ECO:0000256" key="3">
    <source>
        <dbReference type="ARBA" id="ARBA00022741"/>
    </source>
</evidence>
<comment type="cofactor">
    <cofactor evidence="7 8">
        <name>Mg(2+)</name>
        <dbReference type="ChEBI" id="CHEBI:18420"/>
    </cofactor>
    <text evidence="7 8">Binds 3 Mg(2+) ions per subunit.</text>
</comment>
<dbReference type="GO" id="GO:0000287">
    <property type="term" value="F:magnesium ion binding"/>
    <property type="evidence" value="ECO:0007669"/>
    <property type="project" value="UniProtKB-UniRule"/>
</dbReference>
<evidence type="ECO:0000256" key="1">
    <source>
        <dbReference type="ARBA" id="ARBA00022598"/>
    </source>
</evidence>
<evidence type="ECO:0000256" key="7">
    <source>
        <dbReference type="HAMAP-Rule" id="MF_00252"/>
    </source>
</evidence>
<dbReference type="Pfam" id="PF01336">
    <property type="entry name" value="tRNA_anti-codon"/>
    <property type="match status" value="1"/>
</dbReference>
<keyword evidence="7 8" id="KW-0460">Magnesium</keyword>
<name>A0A1F5WFU9_9BACT</name>
<dbReference type="InterPro" id="IPR045864">
    <property type="entry name" value="aa-tRNA-synth_II/BPL/LPL"/>
</dbReference>
<evidence type="ECO:0000259" key="9">
    <source>
        <dbReference type="PROSITE" id="PS50862"/>
    </source>
</evidence>
<keyword evidence="3 7" id="KW-0547">Nucleotide-binding</keyword>
<dbReference type="InterPro" id="IPR004364">
    <property type="entry name" value="Aa-tRNA-synt_II"/>
</dbReference>
<evidence type="ECO:0000256" key="8">
    <source>
        <dbReference type="RuleBase" id="RU000336"/>
    </source>
</evidence>
<dbReference type="PANTHER" id="PTHR42918:SF15">
    <property type="entry name" value="LYSINE--TRNA LIGASE, CHLOROPLASTIC_MITOCHONDRIAL"/>
    <property type="match status" value="1"/>
</dbReference>
<dbReference type="CDD" id="cd04322">
    <property type="entry name" value="LysRS_N"/>
    <property type="match status" value="1"/>
</dbReference>
<feature type="binding site" evidence="7">
    <location>
        <position position="407"/>
    </location>
    <ligand>
        <name>Mg(2+)</name>
        <dbReference type="ChEBI" id="CHEBI:18420"/>
        <label>2</label>
    </ligand>
</feature>
<dbReference type="PRINTS" id="PR00982">
    <property type="entry name" value="TRNASYNTHLYS"/>
</dbReference>
<dbReference type="InterPro" id="IPR018149">
    <property type="entry name" value="Lys-tRNA-synth_II_C"/>
</dbReference>
<dbReference type="Proteomes" id="UP000178406">
    <property type="component" value="Unassembled WGS sequence"/>
</dbReference>
<organism evidence="10 11">
    <name type="scientific">Candidatus Giovannonibacteria bacterium RIFCSPHIGHO2_02_FULL_46_20</name>
    <dbReference type="NCBI Taxonomy" id="1798338"/>
    <lineage>
        <taxon>Bacteria</taxon>
        <taxon>Candidatus Giovannoniibacteriota</taxon>
    </lineage>
</organism>
<dbReference type="PROSITE" id="PS50862">
    <property type="entry name" value="AA_TRNA_LIGASE_II"/>
    <property type="match status" value="1"/>
</dbReference>
<dbReference type="AlphaFoldDB" id="A0A1F5WFU9"/>
<keyword evidence="4 7" id="KW-0067">ATP-binding</keyword>
<dbReference type="CDD" id="cd00775">
    <property type="entry name" value="LysRS_core"/>
    <property type="match status" value="1"/>
</dbReference>
<keyword evidence="7" id="KW-0648">Protein biosynthesis</keyword>